<protein>
    <submittedName>
        <fullName evidence="2">Uncharacterized protein</fullName>
    </submittedName>
</protein>
<keyword evidence="1" id="KW-0472">Membrane</keyword>
<evidence type="ECO:0000313" key="2">
    <source>
        <dbReference type="EMBL" id="SHH21102.1"/>
    </source>
</evidence>
<name>A0A1M5R444_9FIRM</name>
<feature type="transmembrane region" description="Helical" evidence="1">
    <location>
        <begin position="12"/>
        <end position="29"/>
    </location>
</feature>
<keyword evidence="1" id="KW-0812">Transmembrane</keyword>
<dbReference type="Proteomes" id="UP000183967">
    <property type="component" value="Unassembled WGS sequence"/>
</dbReference>
<organism evidence="2 3">
    <name type="scientific">Caloranaerobacter azorensis DSM 13643</name>
    <dbReference type="NCBI Taxonomy" id="1121264"/>
    <lineage>
        <taxon>Bacteria</taxon>
        <taxon>Bacillati</taxon>
        <taxon>Bacillota</taxon>
        <taxon>Tissierellia</taxon>
        <taxon>Tissierellales</taxon>
        <taxon>Thermohalobacteraceae</taxon>
        <taxon>Caloranaerobacter</taxon>
    </lineage>
</organism>
<evidence type="ECO:0000313" key="3">
    <source>
        <dbReference type="Proteomes" id="UP000183967"/>
    </source>
</evidence>
<evidence type="ECO:0000256" key="1">
    <source>
        <dbReference type="SAM" id="Phobius"/>
    </source>
</evidence>
<accession>A0A1M5R444</accession>
<proteinExistence type="predicted"/>
<keyword evidence="1" id="KW-1133">Transmembrane helix</keyword>
<dbReference type="AlphaFoldDB" id="A0A1M5R444"/>
<keyword evidence="3" id="KW-1185">Reference proteome</keyword>
<reference evidence="3" key="1">
    <citation type="submission" date="2016-11" db="EMBL/GenBank/DDBJ databases">
        <authorList>
            <person name="Varghese N."/>
            <person name="Submissions S."/>
        </authorList>
    </citation>
    <scope>NUCLEOTIDE SEQUENCE [LARGE SCALE GENOMIC DNA]</scope>
    <source>
        <strain evidence="3">DSM 13643</strain>
    </source>
</reference>
<gene>
    <name evidence="2" type="ORF">SAMN02745135_00075</name>
</gene>
<dbReference type="EMBL" id="FQXO01000004">
    <property type="protein sequence ID" value="SHH21102.1"/>
    <property type="molecule type" value="Genomic_DNA"/>
</dbReference>
<sequence length="41" mass="4511">MDDTIMDIILHPLTSLLLGIMVIVMGMLMKNGVIDIKKIGL</sequence>
<dbReference type="RefSeq" id="WP_278293526.1">
    <property type="nucleotide sequence ID" value="NZ_FQXO01000004.1"/>
</dbReference>